<dbReference type="SUPFAM" id="SSF50494">
    <property type="entry name" value="Trypsin-like serine proteases"/>
    <property type="match status" value="1"/>
</dbReference>
<dbReference type="OMA" id="FENISPG"/>
<dbReference type="InterPro" id="IPR009003">
    <property type="entry name" value="Peptidase_S1_PA"/>
</dbReference>
<evidence type="ECO:0000256" key="7">
    <source>
        <dbReference type="ARBA" id="ARBA00023180"/>
    </source>
</evidence>
<keyword evidence="1" id="KW-0645">Protease</keyword>
<feature type="domain" description="Peptidase S1" evidence="8">
    <location>
        <begin position="1"/>
        <end position="188"/>
    </location>
</feature>
<dbReference type="CDD" id="cd00190">
    <property type="entry name" value="Tryp_SPc"/>
    <property type="match status" value="1"/>
</dbReference>
<dbReference type="GeneTree" id="ENSGT00940000161761"/>
<reference evidence="9" key="3">
    <citation type="submission" date="2025-09" db="UniProtKB">
        <authorList>
            <consortium name="Ensembl"/>
        </authorList>
    </citation>
    <scope>IDENTIFICATION</scope>
</reference>
<dbReference type="InterPro" id="IPR001254">
    <property type="entry name" value="Trypsin_dom"/>
</dbReference>
<reference evidence="9" key="2">
    <citation type="submission" date="2025-08" db="UniProtKB">
        <authorList>
            <consortium name="Ensembl"/>
        </authorList>
    </citation>
    <scope>IDENTIFICATION</scope>
</reference>
<dbReference type="Gene3D" id="2.40.10.10">
    <property type="entry name" value="Trypsin-like serine proteases"/>
    <property type="match status" value="2"/>
</dbReference>
<dbReference type="Proteomes" id="UP000018468">
    <property type="component" value="Unassembled WGS sequence"/>
</dbReference>
<evidence type="ECO:0000256" key="4">
    <source>
        <dbReference type="ARBA" id="ARBA00022825"/>
    </source>
</evidence>
<dbReference type="InParanoid" id="W5LVM9"/>
<dbReference type="AlphaFoldDB" id="W5LVM9"/>
<dbReference type="GO" id="GO:0006508">
    <property type="term" value="P:proteolysis"/>
    <property type="evidence" value="ECO:0007669"/>
    <property type="project" value="UniProtKB-KW"/>
</dbReference>
<sequence>MSSRATVVQVALGALQLQNPPRYQGLAKTIITHENYTQFTKGFDIGLVELKEKVSFSQWISPVNLPSRFENISPGLQCWATGWGNIRENVGLEYPYTLQEVRLLIVDNQQCKKRYNDIIRPDMLCTEVPGGGKSPCQGDSGGALVFKKGNVWVQAGIVSFALGCARPEFPNVYTRVSSFRDWIQTKVISE</sequence>
<dbReference type="GO" id="GO:0004252">
    <property type="term" value="F:serine-type endopeptidase activity"/>
    <property type="evidence" value="ECO:0007669"/>
    <property type="project" value="InterPro"/>
</dbReference>
<dbReference type="PROSITE" id="PS00135">
    <property type="entry name" value="TRYPSIN_SER"/>
    <property type="match status" value="1"/>
</dbReference>
<dbReference type="PROSITE" id="PS50240">
    <property type="entry name" value="TRYPSIN_DOM"/>
    <property type="match status" value="1"/>
</dbReference>
<name>W5LVM9_LEPOC</name>
<dbReference type="PANTHER" id="PTHR24253:SF127">
    <property type="entry name" value="SERINE PROTEASE 27-LIKE"/>
    <property type="match status" value="1"/>
</dbReference>
<dbReference type="SMART" id="SM00020">
    <property type="entry name" value="Tryp_SPc"/>
    <property type="match status" value="1"/>
</dbReference>
<keyword evidence="7" id="KW-0325">Glycoprotein</keyword>
<dbReference type="eggNOG" id="KOG3627">
    <property type="taxonomic scope" value="Eukaryota"/>
</dbReference>
<dbReference type="STRING" id="7918.ENSLOCP00000000186"/>
<evidence type="ECO:0000256" key="3">
    <source>
        <dbReference type="ARBA" id="ARBA00022801"/>
    </source>
</evidence>
<evidence type="ECO:0000313" key="10">
    <source>
        <dbReference type="Proteomes" id="UP000018468"/>
    </source>
</evidence>
<evidence type="ECO:0000256" key="6">
    <source>
        <dbReference type="ARBA" id="ARBA00023157"/>
    </source>
</evidence>
<keyword evidence="6" id="KW-1015">Disulfide bond</keyword>
<dbReference type="InterPro" id="IPR033116">
    <property type="entry name" value="TRYPSIN_SER"/>
</dbReference>
<keyword evidence="5" id="KW-0865">Zymogen</keyword>
<dbReference type="GO" id="GO:0008236">
    <property type="term" value="F:serine-type peptidase activity"/>
    <property type="evidence" value="ECO:0000318"/>
    <property type="project" value="GO_Central"/>
</dbReference>
<dbReference type="PANTHER" id="PTHR24253">
    <property type="entry name" value="TRANSMEMBRANE PROTEASE SERINE"/>
    <property type="match status" value="1"/>
</dbReference>
<keyword evidence="10" id="KW-1185">Reference proteome</keyword>
<dbReference type="HOGENOM" id="CLU_006842_13_1_1"/>
<protein>
    <recommendedName>
        <fullName evidence="8">Peptidase S1 domain-containing protein</fullName>
    </recommendedName>
</protein>
<evidence type="ECO:0000256" key="1">
    <source>
        <dbReference type="ARBA" id="ARBA00022670"/>
    </source>
</evidence>
<dbReference type="Ensembl" id="ENSLOCT00000000186.1">
    <property type="protein sequence ID" value="ENSLOCP00000000186.1"/>
    <property type="gene ID" value="ENSLOCG00000000167.1"/>
</dbReference>
<evidence type="ECO:0000256" key="5">
    <source>
        <dbReference type="ARBA" id="ARBA00023145"/>
    </source>
</evidence>
<accession>W5LVM9</accession>
<reference evidence="10" key="1">
    <citation type="submission" date="2011-12" db="EMBL/GenBank/DDBJ databases">
        <title>The Draft Genome of Lepisosteus oculatus.</title>
        <authorList>
            <consortium name="The Broad Institute Genome Assembly &amp; Analysis Group"/>
            <consortium name="Computational R&amp;D Group"/>
            <consortium name="and Sequencing Platform"/>
            <person name="Di Palma F."/>
            <person name="Alfoldi J."/>
            <person name="Johnson J."/>
            <person name="Berlin A."/>
            <person name="Gnerre S."/>
            <person name="Jaffe D."/>
            <person name="MacCallum I."/>
            <person name="Young S."/>
            <person name="Walker B.J."/>
            <person name="Lander E.S."/>
            <person name="Lindblad-Toh K."/>
        </authorList>
    </citation>
    <scope>NUCLEOTIDE SEQUENCE [LARGE SCALE GENOMIC DNA]</scope>
</reference>
<evidence type="ECO:0000256" key="2">
    <source>
        <dbReference type="ARBA" id="ARBA00022729"/>
    </source>
</evidence>
<proteinExistence type="predicted"/>
<evidence type="ECO:0000313" key="9">
    <source>
        <dbReference type="Ensembl" id="ENSLOCP00000000186.1"/>
    </source>
</evidence>
<keyword evidence="2" id="KW-0732">Signal</keyword>
<dbReference type="Bgee" id="ENSLOCG00000000167">
    <property type="expression patterns" value="Expressed in bone element and 10 other cell types or tissues"/>
</dbReference>
<evidence type="ECO:0000259" key="8">
    <source>
        <dbReference type="PROSITE" id="PS50240"/>
    </source>
</evidence>
<dbReference type="Pfam" id="PF00089">
    <property type="entry name" value="Trypsin"/>
    <property type="match status" value="1"/>
</dbReference>
<dbReference type="InterPro" id="IPR043504">
    <property type="entry name" value="Peptidase_S1_PA_chymotrypsin"/>
</dbReference>
<keyword evidence="4" id="KW-0720">Serine protease</keyword>
<dbReference type="FunFam" id="2.40.10.10:FF:000016">
    <property type="entry name" value="Tryptase beta-2"/>
    <property type="match status" value="1"/>
</dbReference>
<keyword evidence="3" id="KW-0378">Hydrolase</keyword>
<organism evidence="9 10">
    <name type="scientific">Lepisosteus oculatus</name>
    <name type="common">Spotted gar</name>
    <dbReference type="NCBI Taxonomy" id="7918"/>
    <lineage>
        <taxon>Eukaryota</taxon>
        <taxon>Metazoa</taxon>
        <taxon>Chordata</taxon>
        <taxon>Craniata</taxon>
        <taxon>Vertebrata</taxon>
        <taxon>Euteleostomi</taxon>
        <taxon>Actinopterygii</taxon>
        <taxon>Neopterygii</taxon>
        <taxon>Holostei</taxon>
        <taxon>Semionotiformes</taxon>
        <taxon>Lepisosteidae</taxon>
        <taxon>Lepisosteus</taxon>
    </lineage>
</organism>